<gene>
    <name evidence="2" type="ORF">GCM10023091_27590</name>
</gene>
<evidence type="ECO:0000313" key="3">
    <source>
        <dbReference type="Proteomes" id="UP001501508"/>
    </source>
</evidence>
<reference evidence="3" key="1">
    <citation type="journal article" date="2019" name="Int. J. Syst. Evol. Microbiol.">
        <title>The Global Catalogue of Microorganisms (GCM) 10K type strain sequencing project: providing services to taxonomists for standard genome sequencing and annotation.</title>
        <authorList>
            <consortium name="The Broad Institute Genomics Platform"/>
            <consortium name="The Broad Institute Genome Sequencing Center for Infectious Disease"/>
            <person name="Wu L."/>
            <person name="Ma J."/>
        </authorList>
    </citation>
    <scope>NUCLEOTIDE SEQUENCE [LARGE SCALE GENOMIC DNA]</scope>
    <source>
        <strain evidence="3">JCM 31920</strain>
    </source>
</reference>
<dbReference type="InterPro" id="IPR016181">
    <property type="entry name" value="Acyl_CoA_acyltransferase"/>
</dbReference>
<evidence type="ECO:0000313" key="2">
    <source>
        <dbReference type="EMBL" id="GAA4441793.1"/>
    </source>
</evidence>
<evidence type="ECO:0000259" key="1">
    <source>
        <dbReference type="Pfam" id="PF13302"/>
    </source>
</evidence>
<dbReference type="PANTHER" id="PTHR43610">
    <property type="entry name" value="BLL6696 PROTEIN"/>
    <property type="match status" value="1"/>
</dbReference>
<accession>A0ABP8M0E9</accession>
<dbReference type="EMBL" id="BAABEY010000025">
    <property type="protein sequence ID" value="GAA4441793.1"/>
    <property type="molecule type" value="Genomic_DNA"/>
</dbReference>
<sequence>MNPPFDVKENYVLENECVLMRPLQCDDLEHLLDFALKEPEIWKYSLVQAGGEENMRRYINAAVASREKCQHYPYIVFDKMSGAYAGTTRFCDIQLATQSMQMGYTWYGEKFQGSMVNRNCKYLLLEFAFEKMQFERIEFRVDVQNERSLSSLLKLGCVMEGRLRKVGPAIDSERRDCYVLSILKDEWMSTVGPQLRLKLAARAVPL</sequence>
<keyword evidence="3" id="KW-1185">Reference proteome</keyword>
<proteinExistence type="predicted"/>
<dbReference type="InterPro" id="IPR000182">
    <property type="entry name" value="GNAT_dom"/>
</dbReference>
<dbReference type="Gene3D" id="3.40.630.30">
    <property type="match status" value="1"/>
</dbReference>
<protein>
    <submittedName>
        <fullName evidence="2">GNAT family protein</fullName>
    </submittedName>
</protein>
<dbReference type="Proteomes" id="UP001501508">
    <property type="component" value="Unassembled WGS sequence"/>
</dbReference>
<organism evidence="2 3">
    <name type="scientific">Ravibacter arvi</name>
    <dbReference type="NCBI Taxonomy" id="2051041"/>
    <lineage>
        <taxon>Bacteria</taxon>
        <taxon>Pseudomonadati</taxon>
        <taxon>Bacteroidota</taxon>
        <taxon>Cytophagia</taxon>
        <taxon>Cytophagales</taxon>
        <taxon>Spirosomataceae</taxon>
        <taxon>Ravibacter</taxon>
    </lineage>
</organism>
<dbReference type="SUPFAM" id="SSF55729">
    <property type="entry name" value="Acyl-CoA N-acyltransferases (Nat)"/>
    <property type="match status" value="1"/>
</dbReference>
<name>A0ABP8M0E9_9BACT</name>
<comment type="caution">
    <text evidence="2">The sequence shown here is derived from an EMBL/GenBank/DDBJ whole genome shotgun (WGS) entry which is preliminary data.</text>
</comment>
<feature type="domain" description="N-acetyltransferase" evidence="1">
    <location>
        <begin position="19"/>
        <end position="157"/>
    </location>
</feature>
<dbReference type="PANTHER" id="PTHR43610:SF1">
    <property type="entry name" value="N-ACETYLTRANSFERASE DOMAIN-CONTAINING PROTEIN"/>
    <property type="match status" value="1"/>
</dbReference>
<dbReference type="Pfam" id="PF13302">
    <property type="entry name" value="Acetyltransf_3"/>
    <property type="match status" value="1"/>
</dbReference>